<keyword evidence="15" id="KW-0503">Monooxygenase</keyword>
<dbReference type="GO" id="GO:0005874">
    <property type="term" value="C:microtubule"/>
    <property type="evidence" value="ECO:0007669"/>
    <property type="project" value="UniProtKB-KW"/>
</dbReference>
<keyword evidence="12" id="KW-0809">Transit peptide</keyword>
<dbReference type="SUPFAM" id="SSF56059">
    <property type="entry name" value="Glutathione synthetase ATP-binding domain-like"/>
    <property type="match status" value="1"/>
</dbReference>
<dbReference type="GO" id="GO:0016705">
    <property type="term" value="F:oxidoreductase activity, acting on paired donors, with incorporation or reduction of molecular oxygen"/>
    <property type="evidence" value="ECO:0007669"/>
    <property type="project" value="InterPro"/>
</dbReference>
<evidence type="ECO:0000256" key="1">
    <source>
        <dbReference type="ARBA" id="ARBA00001946"/>
    </source>
</evidence>
<keyword evidence="7 17" id="KW-0349">Heme</keyword>
<dbReference type="EMBL" id="KN124851">
    <property type="protein sequence ID" value="KFO20173.1"/>
    <property type="molecule type" value="Genomic_DNA"/>
</dbReference>
<feature type="compositionally biased region" description="Low complexity" evidence="18">
    <location>
        <begin position="939"/>
        <end position="952"/>
    </location>
</feature>
<dbReference type="PROSITE" id="PS51221">
    <property type="entry name" value="TTL"/>
    <property type="match status" value="1"/>
</dbReference>
<evidence type="ECO:0000256" key="17">
    <source>
        <dbReference type="PIRSR" id="PIRSR602401-1"/>
    </source>
</evidence>
<dbReference type="InterPro" id="IPR036396">
    <property type="entry name" value="Cyt_P450_sf"/>
</dbReference>
<keyword evidence="13" id="KW-0560">Oxidoreductase</keyword>
<evidence type="ECO:0000256" key="10">
    <source>
        <dbReference type="ARBA" id="ARBA00022741"/>
    </source>
</evidence>
<keyword evidence="8" id="KW-0493">Microtubule</keyword>
<evidence type="ECO:0000256" key="12">
    <source>
        <dbReference type="ARBA" id="ARBA00022946"/>
    </source>
</evidence>
<evidence type="ECO:0000256" key="2">
    <source>
        <dbReference type="ARBA" id="ARBA00001971"/>
    </source>
</evidence>
<dbReference type="STRING" id="885580.ENSFDAP00000004701"/>
<evidence type="ECO:0000256" key="18">
    <source>
        <dbReference type="SAM" id="MobiDB-lite"/>
    </source>
</evidence>
<comment type="subcellular location">
    <subcellularLocation>
        <location evidence="3">Mitochondrion</location>
    </subcellularLocation>
</comment>
<keyword evidence="14 17" id="KW-0408">Iron</keyword>
<dbReference type="PANTHER" id="PTHR24279">
    <property type="entry name" value="CYTOCHROME P450"/>
    <property type="match status" value="1"/>
</dbReference>
<dbReference type="InterPro" id="IPR001128">
    <property type="entry name" value="Cyt_P450"/>
</dbReference>
<name>A0A091CR09_FUKDA</name>
<dbReference type="GO" id="GO:0020037">
    <property type="term" value="F:heme binding"/>
    <property type="evidence" value="ECO:0007669"/>
    <property type="project" value="InterPro"/>
</dbReference>
<feature type="binding site" description="axial binding residue" evidence="17">
    <location>
        <position position="1555"/>
    </location>
    <ligand>
        <name>heme</name>
        <dbReference type="ChEBI" id="CHEBI:30413"/>
    </ligand>
    <ligandPart>
        <name>Fe</name>
        <dbReference type="ChEBI" id="CHEBI:18248"/>
    </ligandPart>
</feature>
<keyword evidence="10" id="KW-0547">Nucleotide-binding</keyword>
<dbReference type="FunFam" id="3.30.470.20:FF:000009">
    <property type="entry name" value="tubulin polyglutamylase TTLL5 isoform X1"/>
    <property type="match status" value="1"/>
</dbReference>
<dbReference type="GO" id="GO:0008203">
    <property type="term" value="P:cholesterol metabolic process"/>
    <property type="evidence" value="ECO:0007669"/>
    <property type="project" value="TreeGrafter"/>
</dbReference>
<dbReference type="Pfam" id="PF00067">
    <property type="entry name" value="p450"/>
    <property type="match status" value="1"/>
</dbReference>
<keyword evidence="9 17" id="KW-0479">Metal-binding</keyword>
<dbReference type="GO" id="GO:0005743">
    <property type="term" value="C:mitochondrial inner membrane"/>
    <property type="evidence" value="ECO:0007669"/>
    <property type="project" value="TreeGrafter"/>
</dbReference>
<evidence type="ECO:0000256" key="6">
    <source>
        <dbReference type="ARBA" id="ARBA00022598"/>
    </source>
</evidence>
<evidence type="ECO:0000256" key="11">
    <source>
        <dbReference type="ARBA" id="ARBA00022840"/>
    </source>
</evidence>
<dbReference type="InterPro" id="IPR002401">
    <property type="entry name" value="Cyt_P450_E_grp-I"/>
</dbReference>
<dbReference type="eggNOG" id="KOG2156">
    <property type="taxonomic scope" value="Eukaryota"/>
</dbReference>
<evidence type="ECO:0000256" key="9">
    <source>
        <dbReference type="ARBA" id="ARBA00022723"/>
    </source>
</evidence>
<protein>
    <submittedName>
        <fullName evidence="19">Tubulin polyglutamylase TTLL4</fullName>
    </submittedName>
</protein>
<dbReference type="GO" id="GO:0042359">
    <property type="term" value="P:vitamin D metabolic process"/>
    <property type="evidence" value="ECO:0007669"/>
    <property type="project" value="UniProtKB-ARBA"/>
</dbReference>
<comment type="similarity">
    <text evidence="5">Belongs to the cytochrome P450 family.</text>
</comment>
<dbReference type="FunFam" id="1.10.630.10:FF:000006">
    <property type="entry name" value="Cytochrome P450 302a1, mitochondrial"/>
    <property type="match status" value="1"/>
</dbReference>
<evidence type="ECO:0000256" key="4">
    <source>
        <dbReference type="ARBA" id="ARBA00006820"/>
    </source>
</evidence>
<dbReference type="GO" id="GO:0006704">
    <property type="term" value="P:glucocorticoid biosynthetic process"/>
    <property type="evidence" value="ECO:0007669"/>
    <property type="project" value="TreeGrafter"/>
</dbReference>
<feature type="compositionally biased region" description="Acidic residues" evidence="18">
    <location>
        <begin position="478"/>
        <end position="490"/>
    </location>
</feature>
<dbReference type="GO" id="GO:0005506">
    <property type="term" value="F:iron ion binding"/>
    <property type="evidence" value="ECO:0007669"/>
    <property type="project" value="InterPro"/>
</dbReference>
<dbReference type="GO" id="GO:0034650">
    <property type="term" value="P:cortisol metabolic process"/>
    <property type="evidence" value="ECO:0007669"/>
    <property type="project" value="TreeGrafter"/>
</dbReference>
<comment type="cofactor">
    <cofactor evidence="1">
        <name>Mg(2+)</name>
        <dbReference type="ChEBI" id="CHEBI:18420"/>
    </cofactor>
</comment>
<gene>
    <name evidence="19" type="ORF">H920_18459</name>
</gene>
<evidence type="ECO:0000256" key="5">
    <source>
        <dbReference type="ARBA" id="ARBA00010617"/>
    </source>
</evidence>
<dbReference type="GO" id="GO:0070740">
    <property type="term" value="F:tubulin-glutamic acid ligase activity"/>
    <property type="evidence" value="ECO:0007669"/>
    <property type="project" value="UniProtKB-ARBA"/>
</dbReference>
<dbReference type="InterPro" id="IPR004344">
    <property type="entry name" value="TTL/TTLL_fam"/>
</dbReference>
<dbReference type="PANTHER" id="PTHR24279:SF123">
    <property type="entry name" value="CYTOCHROME P450 FAMILY 27 SUBFAMILY A MEMBER 1"/>
    <property type="match status" value="1"/>
</dbReference>
<dbReference type="PRINTS" id="PR00463">
    <property type="entry name" value="EP450I"/>
</dbReference>
<sequence length="1610" mass="181859">MGDGNRMMNETALEKPLEGEGWAQAHQQVKPIWKLEDNHVDTLSAVLRPGVLGIPLQPAYFFCPSTLCSSSTTAVIAGHSNSSYLQYPPDLSSSTLLYRHKSYQQLESFCLHSSPSEKRPFSLPQKRLPFSLTANKATSSTVFPMAQPMASSSTELYLSLAAAGESPSRTSLAPAISGKITSPLSSSYKPMLNNNSFMWPNSTKVPFFQATESLKPVSSPKIQPVSWHHSGDTGGCVLQRVDHNVPESNGTFLDDATVHITPSTPRSLNTSTTSVASSQYNWNNLATRPELYPYGLNDNSNSQAPAKEVHFTEAVRSLSEKSFEKKPQQGYELEQSCFVNTNFQWSLLNRSQQWKPVVGQQFPLEDTGSDRKIFPGASDTVGLDSTVFCTKRISIHLLASHANGLNPSPACGSVIDSLPVGEDKVPIPSSLLQPLGIAEVATRFSSIHLVQPGNEEPKEARDSPAIGSATDLQPNQVEAEDTEELVDGVEDCSSHDENEEEGDSEYSSSAISPGESVAKISRSCVEIVTKSLSNSEKVVRPALVYSLFPNVAPTIYFGTRDERVEKLPWEQRKLLRWKMSTVTPNVVKQTIGRSHFKISKRNDDWLGCWGHHMKSSSFRTIREHQKVRVLSEVPIALDFELGQSGRCGKKKLNHFPGSFQIGRKDRLWRNLSRMQSRFGKKEFSFFPQSFILPQDAKLLRKAWESSRRQKWIVKPPASARGIGIQVIHKWSQLPKHRPLLVQRYLHKPYLISGSKFDLRIYVYVTSYDPLRIYLFSDGLVRFASCKYSPSMKSLGNKFMHLTNYSINKKNTEYQANADETACQGHKWALKALWKYLSQKGINSDIIWEKIKDVVVKTIISSEPYVTSLLKMYVRRPYSCHELFGFDIMLDEKLKPWVLEVNISPSLHSNSPLDISIKGQMIRDLLNLAGFVLPNAEDISSNPSSSSTSPTSSPRDKCQMAPEYFTAQKMKKAYYLAQKIPDQDFYASVLDILMPDDVRILVEMEDEFSRRGQFERIFPSRISSRYLRFFEQPRYFNILTTQWEQKYHSNKLKGVDLLRSWCYKGFHTGVVCDSAPLWSLPTSLLTAPKNDGMLSAFSKLDTGKLGAKAAISAALPADEAVEGPGEGPGDRRLRSWEELPRIGKLRFLFQLFGKGYALRLHELQMLTKAKYGPMWTSSLDSKLLVNLASAPLLEQVMRQEEKYPVRDSMEIWKAHRDHQNLAYGPFTTEGHQWYQLRQALNQRMLKPAEAALYTNALNEVIDDFIVQLDQIRAESASGDQVSDMAHFFYHFALEAICYILFEKRIGCLESSIPEDTVNFIKSVGIMFQNSIYVTFLPKWTRPLLPFWRRYLDGWDTIFLFGKKLIDQKVKEVEAQLQTAGPDGVQISGYLHFLLTSGLLSSYEAMGSLPELLLAGVDTTSNTLSWALYHLSKNPEIQEALHKQVVDVVPLGQVPQHKDFAHMPLLKAVIKETLRLYPVVPSNSRIVMEKEVKVGGYVFPKNTQFVFCHYVISRDPSIFPDPESFQPQRWLRESKTDTPRVQHPFGSVPFGYGVRSCLGRRIAELEMQLLLTRLIQQYEVVLAPETKELKAVGRIVLVPNKKVGLRFLRRQH</sequence>
<evidence type="ECO:0000313" key="19">
    <source>
        <dbReference type="EMBL" id="KFO20173.1"/>
    </source>
</evidence>
<dbReference type="GO" id="GO:0006700">
    <property type="term" value="P:C21-steroid hormone biosynthetic process"/>
    <property type="evidence" value="ECO:0007669"/>
    <property type="project" value="TreeGrafter"/>
</dbReference>
<dbReference type="InterPro" id="IPR050479">
    <property type="entry name" value="CYP11_CYP27_families"/>
</dbReference>
<dbReference type="SUPFAM" id="SSF48264">
    <property type="entry name" value="Cytochrome P450"/>
    <property type="match status" value="1"/>
</dbReference>
<keyword evidence="20" id="KW-1185">Reference proteome</keyword>
<dbReference type="Gene3D" id="1.10.630.10">
    <property type="entry name" value="Cytochrome P450"/>
    <property type="match status" value="1"/>
</dbReference>
<feature type="region of interest" description="Disordered" evidence="18">
    <location>
        <begin position="938"/>
        <end position="957"/>
    </location>
</feature>
<dbReference type="Pfam" id="PF03133">
    <property type="entry name" value="TTL"/>
    <property type="match status" value="1"/>
</dbReference>
<dbReference type="GO" id="GO:0071375">
    <property type="term" value="P:cellular response to peptide hormone stimulus"/>
    <property type="evidence" value="ECO:0007669"/>
    <property type="project" value="TreeGrafter"/>
</dbReference>
<organism evidence="19 20">
    <name type="scientific">Fukomys damarensis</name>
    <name type="common">Damaraland mole rat</name>
    <name type="synonym">Cryptomys damarensis</name>
    <dbReference type="NCBI Taxonomy" id="885580"/>
    <lineage>
        <taxon>Eukaryota</taxon>
        <taxon>Metazoa</taxon>
        <taxon>Chordata</taxon>
        <taxon>Craniata</taxon>
        <taxon>Vertebrata</taxon>
        <taxon>Euteleostomi</taxon>
        <taxon>Mammalia</taxon>
        <taxon>Eutheria</taxon>
        <taxon>Euarchontoglires</taxon>
        <taxon>Glires</taxon>
        <taxon>Rodentia</taxon>
        <taxon>Hystricomorpha</taxon>
        <taxon>Bathyergidae</taxon>
        <taxon>Fukomys</taxon>
    </lineage>
</organism>
<dbReference type="Proteomes" id="UP000028990">
    <property type="component" value="Unassembled WGS sequence"/>
</dbReference>
<evidence type="ECO:0000256" key="14">
    <source>
        <dbReference type="ARBA" id="ARBA00023004"/>
    </source>
</evidence>
<dbReference type="PRINTS" id="PR00385">
    <property type="entry name" value="P450"/>
</dbReference>
<feature type="region of interest" description="Disordered" evidence="18">
    <location>
        <begin position="451"/>
        <end position="513"/>
    </location>
</feature>
<dbReference type="InterPro" id="IPR017972">
    <property type="entry name" value="Cyt_P450_CS"/>
</dbReference>
<proteinExistence type="inferred from homology"/>
<evidence type="ECO:0000256" key="16">
    <source>
        <dbReference type="ARBA" id="ARBA00023128"/>
    </source>
</evidence>
<evidence type="ECO:0000256" key="13">
    <source>
        <dbReference type="ARBA" id="ARBA00023002"/>
    </source>
</evidence>
<evidence type="ECO:0000256" key="3">
    <source>
        <dbReference type="ARBA" id="ARBA00004173"/>
    </source>
</evidence>
<dbReference type="GO" id="GO:0004497">
    <property type="term" value="F:monooxygenase activity"/>
    <property type="evidence" value="ECO:0007669"/>
    <property type="project" value="UniProtKB-KW"/>
</dbReference>
<keyword evidence="6" id="KW-0436">Ligase</keyword>
<dbReference type="GO" id="GO:0005524">
    <property type="term" value="F:ATP binding"/>
    <property type="evidence" value="ECO:0007669"/>
    <property type="project" value="UniProtKB-KW"/>
</dbReference>
<comment type="cofactor">
    <cofactor evidence="2 17">
        <name>heme</name>
        <dbReference type="ChEBI" id="CHEBI:30413"/>
    </cofactor>
</comment>
<evidence type="ECO:0000256" key="8">
    <source>
        <dbReference type="ARBA" id="ARBA00022701"/>
    </source>
</evidence>
<accession>A0A091CR09</accession>
<reference evidence="19 20" key="1">
    <citation type="submission" date="2013-11" db="EMBL/GenBank/DDBJ databases">
        <title>The Damaraland mole rat (Fukomys damarensis) genome and evolution of African mole rats.</title>
        <authorList>
            <person name="Gladyshev V.N."/>
            <person name="Fang X."/>
        </authorList>
    </citation>
    <scope>NUCLEOTIDE SEQUENCE [LARGE SCALE GENOMIC DNA]</scope>
    <source>
        <tissue evidence="19">Liver</tissue>
    </source>
</reference>
<comment type="similarity">
    <text evidence="4">Belongs to the tubulin--tyrosine ligase family.</text>
</comment>
<evidence type="ECO:0000256" key="7">
    <source>
        <dbReference type="ARBA" id="ARBA00022617"/>
    </source>
</evidence>
<evidence type="ECO:0000256" key="15">
    <source>
        <dbReference type="ARBA" id="ARBA00023033"/>
    </source>
</evidence>
<keyword evidence="16" id="KW-0496">Mitochondrion</keyword>
<dbReference type="Gene3D" id="3.30.470.20">
    <property type="entry name" value="ATP-grasp fold, B domain"/>
    <property type="match status" value="1"/>
</dbReference>
<evidence type="ECO:0000313" key="20">
    <source>
        <dbReference type="Proteomes" id="UP000028990"/>
    </source>
</evidence>
<keyword evidence="11" id="KW-0067">ATP-binding</keyword>
<dbReference type="PROSITE" id="PS00086">
    <property type="entry name" value="CYTOCHROME_P450"/>
    <property type="match status" value="1"/>
</dbReference>